<gene>
    <name evidence="2" type="ORF">AGR7C_Lc120019</name>
</gene>
<dbReference type="RefSeq" id="WP_080819808.1">
    <property type="nucleotide sequence ID" value="NZ_LT009749.1"/>
</dbReference>
<dbReference type="Proteomes" id="UP000191987">
    <property type="component" value="Unassembled WGS sequence"/>
</dbReference>
<reference evidence="2 3" key="1">
    <citation type="submission" date="2016-01" db="EMBL/GenBank/DDBJ databases">
        <authorList>
            <person name="Oliw E.H."/>
        </authorList>
    </citation>
    <scope>NUCLEOTIDE SEQUENCE [LARGE SCALE GENOMIC DNA]</scope>
    <source>
        <strain evidence="2 3">Zutra 3-1</strain>
    </source>
</reference>
<dbReference type="SUPFAM" id="SSF53098">
    <property type="entry name" value="Ribonuclease H-like"/>
    <property type="match status" value="1"/>
</dbReference>
<organism evidence="2 3">
    <name type="scientific">Agrobacterium deltaense Zutra 3/1</name>
    <dbReference type="NCBI Taxonomy" id="1183427"/>
    <lineage>
        <taxon>Bacteria</taxon>
        <taxon>Pseudomonadati</taxon>
        <taxon>Pseudomonadota</taxon>
        <taxon>Alphaproteobacteria</taxon>
        <taxon>Hyphomicrobiales</taxon>
        <taxon>Rhizobiaceae</taxon>
        <taxon>Rhizobium/Agrobacterium group</taxon>
        <taxon>Agrobacterium</taxon>
    </lineage>
</organism>
<dbReference type="InterPro" id="IPR036397">
    <property type="entry name" value="RNaseH_sf"/>
</dbReference>
<dbReference type="InterPro" id="IPR047201">
    <property type="entry name" value="ERI-1_3'hExo-like"/>
</dbReference>
<dbReference type="AlphaFoldDB" id="A0A1S7R253"/>
<protein>
    <recommendedName>
        <fullName evidence="1">Exonuclease domain-containing protein</fullName>
    </recommendedName>
</protein>
<sequence>MKKAIIFDCEFLCLEGSQRRFWCAAHDPDPVIAQIGAVRLGLEGDFPLLGTYKAYICPVDRHGGRYVIDPFFTRLTGITGEIIETEGVPLQEALSSFDSFSEGAQCWSWGKDELNMVAISCYVAGIQPPIPAGRFDNAVKLLLAAGMPVEDLAKTPSNRLADYYGVEHPPLQGHDALDDALSVSYTLQHLLRGGKLTPEAFGV</sequence>
<evidence type="ECO:0000259" key="1">
    <source>
        <dbReference type="SMART" id="SM00479"/>
    </source>
</evidence>
<name>A0A1S7R253_9HYPH</name>
<evidence type="ECO:0000313" key="2">
    <source>
        <dbReference type="EMBL" id="CUX45628.1"/>
    </source>
</evidence>
<dbReference type="EMBL" id="FBWG01000030">
    <property type="protein sequence ID" value="CUX45628.1"/>
    <property type="molecule type" value="Genomic_DNA"/>
</dbReference>
<dbReference type="Gene3D" id="3.30.420.10">
    <property type="entry name" value="Ribonuclease H-like superfamily/Ribonuclease H"/>
    <property type="match status" value="1"/>
</dbReference>
<dbReference type="GO" id="GO:0003676">
    <property type="term" value="F:nucleic acid binding"/>
    <property type="evidence" value="ECO:0007669"/>
    <property type="project" value="InterPro"/>
</dbReference>
<dbReference type="Pfam" id="PF00929">
    <property type="entry name" value="RNase_T"/>
    <property type="match status" value="1"/>
</dbReference>
<evidence type="ECO:0000313" key="3">
    <source>
        <dbReference type="Proteomes" id="UP000191987"/>
    </source>
</evidence>
<dbReference type="GO" id="GO:0006259">
    <property type="term" value="P:DNA metabolic process"/>
    <property type="evidence" value="ECO:0007669"/>
    <property type="project" value="UniProtKB-ARBA"/>
</dbReference>
<dbReference type="InterPro" id="IPR012337">
    <property type="entry name" value="RNaseH-like_sf"/>
</dbReference>
<feature type="domain" description="Exonuclease" evidence="1">
    <location>
        <begin position="3"/>
        <end position="196"/>
    </location>
</feature>
<dbReference type="GO" id="GO:0000175">
    <property type="term" value="F:3'-5'-RNA exonuclease activity"/>
    <property type="evidence" value="ECO:0007669"/>
    <property type="project" value="InterPro"/>
</dbReference>
<dbReference type="CDD" id="cd06133">
    <property type="entry name" value="ERI-1_3'hExo_like"/>
    <property type="match status" value="1"/>
</dbReference>
<proteinExistence type="predicted"/>
<dbReference type="SMART" id="SM00479">
    <property type="entry name" value="EXOIII"/>
    <property type="match status" value="1"/>
</dbReference>
<dbReference type="InterPro" id="IPR013520">
    <property type="entry name" value="Ribonucl_H"/>
</dbReference>
<accession>A0A1S7R253</accession>